<protein>
    <submittedName>
        <fullName evidence="6">GntR family transcriptional regulator</fullName>
    </submittedName>
</protein>
<dbReference type="Gene3D" id="1.10.10.10">
    <property type="entry name" value="Winged helix-like DNA-binding domain superfamily/Winged helix DNA-binding domain"/>
    <property type="match status" value="2"/>
</dbReference>
<keyword evidence="1" id="KW-0805">Transcription regulation</keyword>
<dbReference type="InterPro" id="IPR000524">
    <property type="entry name" value="Tscrpt_reg_HTH_GntR"/>
</dbReference>
<sequence length="312" mass="34707">MTMPPADDARLAFERIADDLKQQIRSEKLQPGQLLPSHSQLMEAYGASSLTVQKAVRLLRSEGWVMTRQGKGTFVSRSADFEHAFESVVKELERQIRSGILTPGTKLPGRETLADHYAVPVRVIDTAVSLLVRNEWLRYEDEEHSHDAYVRDADDPALGRHLAHAALVQKIRNGSWPKGTRLTAAEAAKAIGHSEENTEQALATMALEGHVRKVYKNPRKKIPSRTRPSEPQPEELAYVIGESLFWGEPGDTGGTEGSSGEQPPHPTPSASRDMDLAGKLDLILEQMADMRERLERLEEASHRPGTKRSQDT</sequence>
<dbReference type="EMBL" id="JAPHNL010000002">
    <property type="protein sequence ID" value="MCX3058371.1"/>
    <property type="molecule type" value="Genomic_DNA"/>
</dbReference>
<dbReference type="PANTHER" id="PTHR44846:SF17">
    <property type="entry name" value="GNTR-FAMILY TRANSCRIPTIONAL REGULATOR"/>
    <property type="match status" value="1"/>
</dbReference>
<feature type="region of interest" description="Disordered" evidence="4">
    <location>
        <begin position="291"/>
        <end position="312"/>
    </location>
</feature>
<dbReference type="InterPro" id="IPR036388">
    <property type="entry name" value="WH-like_DNA-bd_sf"/>
</dbReference>
<keyword evidence="7" id="KW-1185">Reference proteome</keyword>
<dbReference type="InterPro" id="IPR050679">
    <property type="entry name" value="Bact_HTH_transcr_reg"/>
</dbReference>
<feature type="domain" description="HTH gntR-type" evidence="5">
    <location>
        <begin position="82"/>
        <end position="153"/>
    </location>
</feature>
<evidence type="ECO:0000256" key="1">
    <source>
        <dbReference type="ARBA" id="ARBA00023015"/>
    </source>
</evidence>
<dbReference type="SMART" id="SM00345">
    <property type="entry name" value="HTH_GNTR"/>
    <property type="match status" value="2"/>
</dbReference>
<organism evidence="6 7">
    <name type="scientific">Streptomyces beihaiensis</name>
    <dbReference type="NCBI Taxonomy" id="2984495"/>
    <lineage>
        <taxon>Bacteria</taxon>
        <taxon>Bacillati</taxon>
        <taxon>Actinomycetota</taxon>
        <taxon>Actinomycetes</taxon>
        <taxon>Kitasatosporales</taxon>
        <taxon>Streptomycetaceae</taxon>
        <taxon>Streptomyces</taxon>
    </lineage>
</organism>
<evidence type="ECO:0000256" key="3">
    <source>
        <dbReference type="ARBA" id="ARBA00023163"/>
    </source>
</evidence>
<name>A0ABT3TMX0_9ACTN</name>
<dbReference type="PANTHER" id="PTHR44846">
    <property type="entry name" value="MANNOSYL-D-GLYCERATE TRANSPORT/METABOLISM SYSTEM REPRESSOR MNGR-RELATED"/>
    <property type="match status" value="1"/>
</dbReference>
<comment type="caution">
    <text evidence="6">The sequence shown here is derived from an EMBL/GenBank/DDBJ whole genome shotgun (WGS) entry which is preliminary data.</text>
</comment>
<keyword evidence="2" id="KW-0238">DNA-binding</keyword>
<feature type="region of interest" description="Disordered" evidence="4">
    <location>
        <begin position="245"/>
        <end position="279"/>
    </location>
</feature>
<dbReference type="PROSITE" id="PS50949">
    <property type="entry name" value="HTH_GNTR"/>
    <property type="match status" value="2"/>
</dbReference>
<dbReference type="SUPFAM" id="SSF46785">
    <property type="entry name" value="Winged helix' DNA-binding domain"/>
    <property type="match status" value="2"/>
</dbReference>
<dbReference type="Pfam" id="PF00392">
    <property type="entry name" value="GntR"/>
    <property type="match status" value="2"/>
</dbReference>
<reference evidence="6" key="1">
    <citation type="submission" date="2022-10" db="EMBL/GenBank/DDBJ databases">
        <title>Streptomyces beihaiensis sp. nov., a chitin degrading actinobacterium, isolated from shrimp pond soil.</title>
        <authorList>
            <person name="Xie J."/>
            <person name="Shen N."/>
        </authorList>
    </citation>
    <scope>NUCLEOTIDE SEQUENCE</scope>
    <source>
        <strain evidence="6">GXMU-J5</strain>
    </source>
</reference>
<proteinExistence type="predicted"/>
<evidence type="ECO:0000259" key="5">
    <source>
        <dbReference type="PROSITE" id="PS50949"/>
    </source>
</evidence>
<accession>A0ABT3TMX0</accession>
<gene>
    <name evidence="6" type="ORF">OFY01_01005</name>
</gene>
<evidence type="ECO:0000256" key="4">
    <source>
        <dbReference type="SAM" id="MobiDB-lite"/>
    </source>
</evidence>
<dbReference type="InterPro" id="IPR036390">
    <property type="entry name" value="WH_DNA-bd_sf"/>
</dbReference>
<dbReference type="Proteomes" id="UP001163064">
    <property type="component" value="Unassembled WGS sequence"/>
</dbReference>
<keyword evidence="3" id="KW-0804">Transcription</keyword>
<dbReference type="CDD" id="cd07377">
    <property type="entry name" value="WHTH_GntR"/>
    <property type="match status" value="1"/>
</dbReference>
<evidence type="ECO:0000313" key="7">
    <source>
        <dbReference type="Proteomes" id="UP001163064"/>
    </source>
</evidence>
<evidence type="ECO:0000256" key="2">
    <source>
        <dbReference type="ARBA" id="ARBA00023125"/>
    </source>
</evidence>
<feature type="domain" description="HTH gntR-type" evidence="5">
    <location>
        <begin position="10"/>
        <end position="78"/>
    </location>
</feature>
<evidence type="ECO:0000313" key="6">
    <source>
        <dbReference type="EMBL" id="MCX3058371.1"/>
    </source>
</evidence>
<dbReference type="RefSeq" id="WP_266595333.1">
    <property type="nucleotide sequence ID" value="NZ_JAPHNL010000002.1"/>
</dbReference>